<protein>
    <submittedName>
        <fullName evidence="7">Transcription factor bHLH52</fullName>
        <ecNumber evidence="7">3.-.-.-</ecNumber>
    </submittedName>
</protein>
<dbReference type="InterPro" id="IPR036638">
    <property type="entry name" value="HLH_DNA-bd_sf"/>
</dbReference>
<dbReference type="InterPro" id="IPR045843">
    <property type="entry name" value="IND-like"/>
</dbReference>
<dbReference type="EMBL" id="KQ483748">
    <property type="protein sequence ID" value="KYP41857.1"/>
    <property type="molecule type" value="Genomic_DNA"/>
</dbReference>
<dbReference type="Pfam" id="PF00010">
    <property type="entry name" value="HLH"/>
    <property type="match status" value="1"/>
</dbReference>
<keyword evidence="4" id="KW-0804">Transcription</keyword>
<dbReference type="PANTHER" id="PTHR45914">
    <property type="entry name" value="TRANSCRIPTION FACTOR HEC3-RELATED"/>
    <property type="match status" value="1"/>
</dbReference>
<comment type="subcellular location">
    <subcellularLocation>
        <location evidence="1">Nucleus</location>
    </subcellularLocation>
</comment>
<accession>A0A151RH83</accession>
<gene>
    <name evidence="7" type="ORF">KK1_036735</name>
</gene>
<name>A0A151RH83_CAJCA</name>
<evidence type="ECO:0000256" key="2">
    <source>
        <dbReference type="ARBA" id="ARBA00023015"/>
    </source>
</evidence>
<dbReference type="GO" id="GO:0046983">
    <property type="term" value="F:protein dimerization activity"/>
    <property type="evidence" value="ECO:0007669"/>
    <property type="project" value="InterPro"/>
</dbReference>
<feature type="domain" description="BHLH" evidence="6">
    <location>
        <begin position="166"/>
        <end position="215"/>
    </location>
</feature>
<dbReference type="GO" id="GO:0003700">
    <property type="term" value="F:DNA-binding transcription factor activity"/>
    <property type="evidence" value="ECO:0007669"/>
    <property type="project" value="InterPro"/>
</dbReference>
<keyword evidence="3" id="KW-0238">DNA-binding</keyword>
<evidence type="ECO:0000313" key="7">
    <source>
        <dbReference type="EMBL" id="KYP41857.1"/>
    </source>
</evidence>
<evidence type="ECO:0000256" key="3">
    <source>
        <dbReference type="ARBA" id="ARBA00023125"/>
    </source>
</evidence>
<dbReference type="PANTHER" id="PTHR45914:SF24">
    <property type="entry name" value="BHLH DOMAIN-CONTAINING PROTEIN"/>
    <property type="match status" value="1"/>
</dbReference>
<dbReference type="OMA" id="QKCCCES"/>
<dbReference type="Proteomes" id="UP000075243">
    <property type="component" value="Unassembled WGS sequence"/>
</dbReference>
<dbReference type="OrthoDB" id="1921534at2759"/>
<organism evidence="7 8">
    <name type="scientific">Cajanus cajan</name>
    <name type="common">Pigeon pea</name>
    <name type="synonym">Cajanus indicus</name>
    <dbReference type="NCBI Taxonomy" id="3821"/>
    <lineage>
        <taxon>Eukaryota</taxon>
        <taxon>Viridiplantae</taxon>
        <taxon>Streptophyta</taxon>
        <taxon>Embryophyta</taxon>
        <taxon>Tracheophyta</taxon>
        <taxon>Spermatophyta</taxon>
        <taxon>Magnoliopsida</taxon>
        <taxon>eudicotyledons</taxon>
        <taxon>Gunneridae</taxon>
        <taxon>Pentapetalae</taxon>
        <taxon>rosids</taxon>
        <taxon>fabids</taxon>
        <taxon>Fabales</taxon>
        <taxon>Fabaceae</taxon>
        <taxon>Papilionoideae</taxon>
        <taxon>50 kb inversion clade</taxon>
        <taxon>NPAAA clade</taxon>
        <taxon>indigoferoid/millettioid clade</taxon>
        <taxon>Phaseoleae</taxon>
        <taxon>Cajanus</taxon>
    </lineage>
</organism>
<dbReference type="SUPFAM" id="SSF47459">
    <property type="entry name" value="HLH, helix-loop-helix DNA-binding domain"/>
    <property type="match status" value="1"/>
</dbReference>
<dbReference type="GO" id="GO:0005634">
    <property type="term" value="C:nucleus"/>
    <property type="evidence" value="ECO:0007669"/>
    <property type="project" value="UniProtKB-SubCell"/>
</dbReference>
<proteinExistence type="predicted"/>
<keyword evidence="5" id="KW-0539">Nucleus</keyword>
<dbReference type="GO" id="GO:0016787">
    <property type="term" value="F:hydrolase activity"/>
    <property type="evidence" value="ECO:0007669"/>
    <property type="project" value="UniProtKB-KW"/>
</dbReference>
<keyword evidence="8" id="KW-1185">Reference proteome</keyword>
<dbReference type="SMART" id="SM00353">
    <property type="entry name" value="HLH"/>
    <property type="match status" value="1"/>
</dbReference>
<dbReference type="STRING" id="3821.A0A151RH83"/>
<sequence length="298" mass="34390">MALRTYFNRETLQFPISKTNTFHESMPEEVSAPNLNHFFPYSDESFFLSNPLFNNYFDPTGDFVFPPEIYPPYDPIIPLTRHDIFPTHEDYNLLPCPKSQKYNYEPEPQEFITPSVPSTFLEGFFMPYDNCSSLQGEEQQHELFYNVPQHDTCVDLPWCEKKDKERNISPQSIAARERRRKITVKTQQLGKLVPGGPKMNTAEMLHAAAKYVNYLQAQVGMLELMKSLEEEKTAPPSEILHDLVVSPVVQEKLYTEEMCFVPKEIVTTLTNHEDVKSSPTIVEDLKQLIGTDIETKAK</sequence>
<evidence type="ECO:0000256" key="5">
    <source>
        <dbReference type="ARBA" id="ARBA00023242"/>
    </source>
</evidence>
<evidence type="ECO:0000259" key="6">
    <source>
        <dbReference type="PROSITE" id="PS50888"/>
    </source>
</evidence>
<evidence type="ECO:0000256" key="4">
    <source>
        <dbReference type="ARBA" id="ARBA00023163"/>
    </source>
</evidence>
<keyword evidence="7" id="KW-0378">Hydrolase</keyword>
<keyword evidence="2" id="KW-0805">Transcription regulation</keyword>
<dbReference type="AlphaFoldDB" id="A0A151RH83"/>
<dbReference type="InterPro" id="IPR011598">
    <property type="entry name" value="bHLH_dom"/>
</dbReference>
<dbReference type="EC" id="3.-.-.-" evidence="7"/>
<evidence type="ECO:0000256" key="1">
    <source>
        <dbReference type="ARBA" id="ARBA00004123"/>
    </source>
</evidence>
<reference evidence="7" key="1">
    <citation type="journal article" date="2012" name="Nat. Biotechnol.">
        <title>Draft genome sequence of pigeonpea (Cajanus cajan), an orphan legume crop of resource-poor farmers.</title>
        <authorList>
            <person name="Varshney R.K."/>
            <person name="Chen W."/>
            <person name="Li Y."/>
            <person name="Bharti A.K."/>
            <person name="Saxena R.K."/>
            <person name="Schlueter J.A."/>
            <person name="Donoghue M.T."/>
            <person name="Azam S."/>
            <person name="Fan G."/>
            <person name="Whaley A.M."/>
            <person name="Farmer A.D."/>
            <person name="Sheridan J."/>
            <person name="Iwata A."/>
            <person name="Tuteja R."/>
            <person name="Penmetsa R.V."/>
            <person name="Wu W."/>
            <person name="Upadhyaya H.D."/>
            <person name="Yang S.P."/>
            <person name="Shah T."/>
            <person name="Saxena K.B."/>
            <person name="Michael T."/>
            <person name="McCombie W.R."/>
            <person name="Yang B."/>
            <person name="Zhang G."/>
            <person name="Yang H."/>
            <person name="Wang J."/>
            <person name="Spillane C."/>
            <person name="Cook D.R."/>
            <person name="May G.D."/>
            <person name="Xu X."/>
            <person name="Jackson S.A."/>
        </authorList>
    </citation>
    <scope>NUCLEOTIDE SEQUENCE [LARGE SCALE GENOMIC DNA]</scope>
</reference>
<dbReference type="Gene3D" id="4.10.280.10">
    <property type="entry name" value="Helix-loop-helix DNA-binding domain"/>
    <property type="match status" value="1"/>
</dbReference>
<dbReference type="Gramene" id="C.cajan_33809.t">
    <property type="protein sequence ID" value="C.cajan_33809.t"/>
    <property type="gene ID" value="C.cajan_33809"/>
</dbReference>
<dbReference type="GO" id="GO:0003677">
    <property type="term" value="F:DNA binding"/>
    <property type="evidence" value="ECO:0007669"/>
    <property type="project" value="UniProtKB-KW"/>
</dbReference>
<dbReference type="PROSITE" id="PS50888">
    <property type="entry name" value="BHLH"/>
    <property type="match status" value="1"/>
</dbReference>
<evidence type="ECO:0000313" key="8">
    <source>
        <dbReference type="Proteomes" id="UP000075243"/>
    </source>
</evidence>